<dbReference type="EMBL" id="KZ501945">
    <property type="protein sequence ID" value="PKU86459.1"/>
    <property type="molecule type" value="Genomic_DNA"/>
</dbReference>
<protein>
    <submittedName>
        <fullName evidence="2">Aldehyde dehydrogenase family 3 member I1, chloroplastic</fullName>
    </submittedName>
</protein>
<dbReference type="PANTHER" id="PTHR43570">
    <property type="entry name" value="ALDEHYDE DEHYDROGENASE"/>
    <property type="match status" value="1"/>
</dbReference>
<dbReference type="AlphaFoldDB" id="A0A2I0XEY7"/>
<dbReference type="PANTHER" id="PTHR43570:SF16">
    <property type="entry name" value="ALDEHYDE DEHYDROGENASE TYPE III, ISOFORM Q"/>
    <property type="match status" value="1"/>
</dbReference>
<dbReference type="GO" id="GO:0006081">
    <property type="term" value="P:aldehyde metabolic process"/>
    <property type="evidence" value="ECO:0007669"/>
    <property type="project" value="InterPro"/>
</dbReference>
<sequence>MGKQSQRPVGEESAGEVVMGLRESFASGKTRSYEWRAAQLKGIIRMIDEKEENIMEALEADLSKPKLESFVHEDFLGEVFMWIGFKGIEALDET</sequence>
<evidence type="ECO:0000313" key="3">
    <source>
        <dbReference type="Proteomes" id="UP000233837"/>
    </source>
</evidence>
<organism evidence="2 3">
    <name type="scientific">Dendrobium catenatum</name>
    <dbReference type="NCBI Taxonomy" id="906689"/>
    <lineage>
        <taxon>Eukaryota</taxon>
        <taxon>Viridiplantae</taxon>
        <taxon>Streptophyta</taxon>
        <taxon>Embryophyta</taxon>
        <taxon>Tracheophyta</taxon>
        <taxon>Spermatophyta</taxon>
        <taxon>Magnoliopsida</taxon>
        <taxon>Liliopsida</taxon>
        <taxon>Asparagales</taxon>
        <taxon>Orchidaceae</taxon>
        <taxon>Epidendroideae</taxon>
        <taxon>Malaxideae</taxon>
        <taxon>Dendrobiinae</taxon>
        <taxon>Dendrobium</taxon>
    </lineage>
</organism>
<proteinExistence type="predicted"/>
<evidence type="ECO:0000313" key="2">
    <source>
        <dbReference type="EMBL" id="PKU86459.1"/>
    </source>
</evidence>
<dbReference type="InterPro" id="IPR016162">
    <property type="entry name" value="Ald_DH_N"/>
</dbReference>
<accession>A0A2I0XEY7</accession>
<gene>
    <name evidence="2" type="primary">ALDH3I1</name>
    <name evidence="2" type="ORF">MA16_Dca017020</name>
</gene>
<reference evidence="2 3" key="2">
    <citation type="journal article" date="2017" name="Nature">
        <title>The Apostasia genome and the evolution of orchids.</title>
        <authorList>
            <person name="Zhang G.Q."/>
            <person name="Liu K.W."/>
            <person name="Li Z."/>
            <person name="Lohaus R."/>
            <person name="Hsiao Y.Y."/>
            <person name="Niu S.C."/>
            <person name="Wang J.Y."/>
            <person name="Lin Y.C."/>
            <person name="Xu Q."/>
            <person name="Chen L.J."/>
            <person name="Yoshida K."/>
            <person name="Fujiwara S."/>
            <person name="Wang Z.W."/>
            <person name="Zhang Y.Q."/>
            <person name="Mitsuda N."/>
            <person name="Wang M."/>
            <person name="Liu G.H."/>
            <person name="Pecoraro L."/>
            <person name="Huang H.X."/>
            <person name="Xiao X.J."/>
            <person name="Lin M."/>
            <person name="Wu X.Y."/>
            <person name="Wu W.L."/>
            <person name="Chen Y.Y."/>
            <person name="Chang S.B."/>
            <person name="Sakamoto S."/>
            <person name="Ohme-Takagi M."/>
            <person name="Yagi M."/>
            <person name="Zeng S.J."/>
            <person name="Shen C.Y."/>
            <person name="Yeh C.M."/>
            <person name="Luo Y.B."/>
            <person name="Tsai W.C."/>
            <person name="Van de Peer Y."/>
            <person name="Liu Z.J."/>
        </authorList>
    </citation>
    <scope>NUCLEOTIDE SEQUENCE [LARGE SCALE GENOMIC DNA]</scope>
    <source>
        <tissue evidence="2">The whole plant</tissue>
    </source>
</reference>
<dbReference type="Gene3D" id="3.40.605.10">
    <property type="entry name" value="Aldehyde Dehydrogenase, Chain A, domain 1"/>
    <property type="match status" value="1"/>
</dbReference>
<keyword evidence="1" id="KW-0560">Oxidoreductase</keyword>
<dbReference type="GO" id="GO:0004029">
    <property type="term" value="F:aldehyde dehydrogenase (NAD+) activity"/>
    <property type="evidence" value="ECO:0007669"/>
    <property type="project" value="TreeGrafter"/>
</dbReference>
<dbReference type="STRING" id="906689.A0A2I0XEY7"/>
<evidence type="ECO:0000256" key="1">
    <source>
        <dbReference type="ARBA" id="ARBA00023002"/>
    </source>
</evidence>
<dbReference type="GO" id="GO:0005737">
    <property type="term" value="C:cytoplasm"/>
    <property type="evidence" value="ECO:0007669"/>
    <property type="project" value="TreeGrafter"/>
</dbReference>
<dbReference type="SUPFAM" id="SSF53720">
    <property type="entry name" value="ALDH-like"/>
    <property type="match status" value="1"/>
</dbReference>
<dbReference type="InterPro" id="IPR016161">
    <property type="entry name" value="Ald_DH/histidinol_DH"/>
</dbReference>
<keyword evidence="3" id="KW-1185">Reference proteome</keyword>
<reference evidence="2 3" key="1">
    <citation type="journal article" date="2016" name="Sci. Rep.">
        <title>The Dendrobium catenatum Lindl. genome sequence provides insights into polysaccharide synthase, floral development and adaptive evolution.</title>
        <authorList>
            <person name="Zhang G.Q."/>
            <person name="Xu Q."/>
            <person name="Bian C."/>
            <person name="Tsai W.C."/>
            <person name="Yeh C.M."/>
            <person name="Liu K.W."/>
            <person name="Yoshida K."/>
            <person name="Zhang L.S."/>
            <person name="Chang S.B."/>
            <person name="Chen F."/>
            <person name="Shi Y."/>
            <person name="Su Y.Y."/>
            <person name="Zhang Y.Q."/>
            <person name="Chen L.J."/>
            <person name="Yin Y."/>
            <person name="Lin M."/>
            <person name="Huang H."/>
            <person name="Deng H."/>
            <person name="Wang Z.W."/>
            <person name="Zhu S.L."/>
            <person name="Zhao X."/>
            <person name="Deng C."/>
            <person name="Niu S.C."/>
            <person name="Huang J."/>
            <person name="Wang M."/>
            <person name="Liu G.H."/>
            <person name="Yang H.J."/>
            <person name="Xiao X.J."/>
            <person name="Hsiao Y.Y."/>
            <person name="Wu W.L."/>
            <person name="Chen Y.Y."/>
            <person name="Mitsuda N."/>
            <person name="Ohme-Takagi M."/>
            <person name="Luo Y.B."/>
            <person name="Van de Peer Y."/>
            <person name="Liu Z.J."/>
        </authorList>
    </citation>
    <scope>NUCLEOTIDE SEQUENCE [LARGE SCALE GENOMIC DNA]</scope>
    <source>
        <tissue evidence="2">The whole plant</tissue>
    </source>
</reference>
<name>A0A2I0XEY7_9ASPA</name>
<dbReference type="Proteomes" id="UP000233837">
    <property type="component" value="Unassembled WGS sequence"/>
</dbReference>
<dbReference type="InterPro" id="IPR012394">
    <property type="entry name" value="Aldehyde_DH_NAD(P)"/>
</dbReference>